<reference evidence="2 3" key="1">
    <citation type="submission" date="2019-09" db="EMBL/GenBank/DDBJ databases">
        <title>Taxonomic organization of the family Brucellaceae based on a phylogenomic approach.</title>
        <authorList>
            <person name="Leclercq S."/>
            <person name="Cloeckaert A."/>
            <person name="Zygmunt M.S."/>
        </authorList>
    </citation>
    <scope>NUCLEOTIDE SEQUENCE [LARGE SCALE GENOMIC DNA]</scope>
    <source>
        <strain evidence="2 3">WS1830</strain>
    </source>
</reference>
<dbReference type="EMBL" id="WBVX01000029">
    <property type="protein sequence ID" value="KAB2680069.1"/>
    <property type="molecule type" value="Genomic_DNA"/>
</dbReference>
<protein>
    <submittedName>
        <fullName evidence="2">Uncharacterized protein</fullName>
    </submittedName>
</protein>
<dbReference type="Proteomes" id="UP000481643">
    <property type="component" value="Unassembled WGS sequence"/>
</dbReference>
<feature type="chain" id="PRO_5026658298" evidence="1">
    <location>
        <begin position="28"/>
        <end position="298"/>
    </location>
</feature>
<gene>
    <name evidence="2" type="ORF">F9L08_21970</name>
</gene>
<proteinExistence type="predicted"/>
<evidence type="ECO:0000313" key="3">
    <source>
        <dbReference type="Proteomes" id="UP000481643"/>
    </source>
</evidence>
<evidence type="ECO:0000313" key="2">
    <source>
        <dbReference type="EMBL" id="KAB2680069.1"/>
    </source>
</evidence>
<name>A0A6L3YF40_9HYPH</name>
<evidence type="ECO:0000256" key="1">
    <source>
        <dbReference type="SAM" id="SignalP"/>
    </source>
</evidence>
<accession>A0A6L3YF40</accession>
<feature type="signal peptide" evidence="1">
    <location>
        <begin position="1"/>
        <end position="27"/>
    </location>
</feature>
<dbReference type="RefSeq" id="WP_151652987.1">
    <property type="nucleotide sequence ID" value="NZ_WBVX01000029.1"/>
</dbReference>
<organism evidence="2 3">
    <name type="scientific">Brucella tritici</name>
    <dbReference type="NCBI Taxonomy" id="94626"/>
    <lineage>
        <taxon>Bacteria</taxon>
        <taxon>Pseudomonadati</taxon>
        <taxon>Pseudomonadota</taxon>
        <taxon>Alphaproteobacteria</taxon>
        <taxon>Hyphomicrobiales</taxon>
        <taxon>Brucellaceae</taxon>
        <taxon>Brucella/Ochrobactrum group</taxon>
        <taxon>Brucella</taxon>
    </lineage>
</organism>
<dbReference type="PROSITE" id="PS51257">
    <property type="entry name" value="PROKAR_LIPOPROTEIN"/>
    <property type="match status" value="1"/>
</dbReference>
<keyword evidence="1" id="KW-0732">Signal</keyword>
<comment type="caution">
    <text evidence="2">The sequence shown here is derived from an EMBL/GenBank/DDBJ whole genome shotgun (WGS) entry which is preliminary data.</text>
</comment>
<sequence length="298" mass="32799">MASKRAILATSILLVIGAACSSFLSMAKADTFPIDSKLPDFQIIKSSGLGTENAYVEAQSTVDDVKNWCENWYPGKKDCVSDNSSDLNTVYKASADCAAGTMTDPNGMNVKWSGLNRGKDWNRFYEFTDVATGKKIGFSNAEGGIGLMAQWMTLCPYGLPYSELPKSKTIDVNRDYPRLRDRDVQMTENVGHNGSLMVLDHDLGVIIYREPKYKSIAENTVLFRGSISLEHGVPTRGMAYAFKKGCEPAAYRVDGLFENEKPGKLILSGEAPIWDGCNVKGYTSKSKNAKLVFDMDLM</sequence>
<dbReference type="AlphaFoldDB" id="A0A6L3YF40"/>